<name>A0A4R9GA55_9LEPT</name>
<dbReference type="InterPro" id="IPR015943">
    <property type="entry name" value="WD40/YVTN_repeat-like_dom_sf"/>
</dbReference>
<keyword evidence="2" id="KW-1185">Reference proteome</keyword>
<accession>A0A4R9GA55</accession>
<evidence type="ECO:0000313" key="1">
    <source>
        <dbReference type="EMBL" id="TGK08608.1"/>
    </source>
</evidence>
<dbReference type="InterPro" id="IPR011045">
    <property type="entry name" value="N2O_reductase_N"/>
</dbReference>
<dbReference type="PANTHER" id="PTHR47197">
    <property type="entry name" value="PROTEIN NIRF"/>
    <property type="match status" value="1"/>
</dbReference>
<proteinExistence type="predicted"/>
<dbReference type="AlphaFoldDB" id="A0A4R9GA55"/>
<reference evidence="1" key="1">
    <citation type="journal article" date="2019" name="PLoS Negl. Trop. Dis.">
        <title>Revisiting the worldwide diversity of Leptospira species in the environment.</title>
        <authorList>
            <person name="Vincent A.T."/>
            <person name="Schiettekatte O."/>
            <person name="Bourhy P."/>
            <person name="Veyrier F.J."/>
            <person name="Picardeau M."/>
        </authorList>
    </citation>
    <scope>NUCLEOTIDE SEQUENCE [LARGE SCALE GENOMIC DNA]</scope>
    <source>
        <strain evidence="1">SSW15</strain>
    </source>
</reference>
<dbReference type="InterPro" id="IPR051200">
    <property type="entry name" value="Host-pathogen_enzymatic-act"/>
</dbReference>
<dbReference type="RefSeq" id="WP_135768978.1">
    <property type="nucleotide sequence ID" value="NZ_RQET01000012.1"/>
</dbReference>
<protein>
    <submittedName>
        <fullName evidence="1">Cell surface protein</fullName>
    </submittedName>
</protein>
<dbReference type="SUPFAM" id="SSF50974">
    <property type="entry name" value="Nitrous oxide reductase, N-terminal domain"/>
    <property type="match status" value="1"/>
</dbReference>
<dbReference type="OrthoDB" id="9774579at2"/>
<sequence>MKTIHAVFFTVLFGLTFGNCGVSKDGSHNRGILAMDLIVMSQPQALVYIANQGSGNFGVNVLQVSMTGAVSLLPGTSFGAIPGGLTATGIGSGHVLSTVKGANQVAILDARQGSSPLRMLSVGTNPNTIYVDPANTDHSWLLNDGNATGADPILCSATQGSFSVIHDTSDPVLLAHTHANLCVGKGPHDAASQTQDPKLAMVTNQGDNTVSVIDNSEDSPTFLSQTGGILNTIALASKPKGMVYSSLTNLFYTYLPASPGSIAVIDPTGNGNTGALGTPIASVGTTYSVLKSDTTGQFLILAGTDTSTSPNKGTLQIINVSTGVKTPITVGSTGFSDVQQSPDGKRLFVSTASTDASTSTNLMYVYDSSNLPSLNLLSTIPVGKAATTYRTFALNSTGNSVQNIFVPNFSDGTISVIDGKSYNVTNSFTVGGNPSLTTIFQQGSGSSSMNMGGMNGM</sequence>
<dbReference type="Proteomes" id="UP000298458">
    <property type="component" value="Unassembled WGS sequence"/>
</dbReference>
<gene>
    <name evidence="1" type="ORF">EHO60_14750</name>
</gene>
<evidence type="ECO:0000313" key="2">
    <source>
        <dbReference type="Proteomes" id="UP000298458"/>
    </source>
</evidence>
<comment type="caution">
    <text evidence="1">The sequence shown here is derived from an EMBL/GenBank/DDBJ whole genome shotgun (WGS) entry which is preliminary data.</text>
</comment>
<dbReference type="Gene3D" id="2.130.10.10">
    <property type="entry name" value="YVTN repeat-like/Quinoprotein amine dehydrogenase"/>
    <property type="match status" value="2"/>
</dbReference>
<dbReference type="EMBL" id="RQET01000012">
    <property type="protein sequence ID" value="TGK08608.1"/>
    <property type="molecule type" value="Genomic_DNA"/>
</dbReference>
<organism evidence="1 2">
    <name type="scientific">Leptospira fletcheri</name>
    <dbReference type="NCBI Taxonomy" id="2484981"/>
    <lineage>
        <taxon>Bacteria</taxon>
        <taxon>Pseudomonadati</taxon>
        <taxon>Spirochaetota</taxon>
        <taxon>Spirochaetia</taxon>
        <taxon>Leptospirales</taxon>
        <taxon>Leptospiraceae</taxon>
        <taxon>Leptospira</taxon>
    </lineage>
</organism>
<dbReference type="PANTHER" id="PTHR47197:SF3">
    <property type="entry name" value="DIHYDRO-HEME D1 DEHYDROGENASE"/>
    <property type="match status" value="1"/>
</dbReference>